<proteinExistence type="predicted"/>
<evidence type="ECO:0000256" key="2">
    <source>
        <dbReference type="SAM" id="MobiDB-lite"/>
    </source>
</evidence>
<dbReference type="InterPro" id="IPR017467">
    <property type="entry name" value="CHP03016_PEP-CTERM"/>
</dbReference>
<keyword evidence="6" id="KW-1185">Reference proteome</keyword>
<keyword evidence="1" id="KW-0732">Signal</keyword>
<evidence type="ECO:0000313" key="6">
    <source>
        <dbReference type="Proteomes" id="UP001596456"/>
    </source>
</evidence>
<feature type="domain" description="Polysaccharide export protein N-terminal" evidence="3">
    <location>
        <begin position="61"/>
        <end position="134"/>
    </location>
</feature>
<evidence type="ECO:0000313" key="5">
    <source>
        <dbReference type="EMBL" id="MFC7335311.1"/>
    </source>
</evidence>
<sequence>MTDKGGHAGMQPDTGRPPAGARRGQSAPARAALRRLLPAGIALAAVMTVPLPPPAAAAADVPAGYRIGPGDGLEVEVWRQPDLSTAVTVRPDGFVTLPLVEDRPAAGRTPEELARALEEALAAYVQEPRVSVRVVALVGDPTQQVRVVGAGVARPQALPFREGMTLLDVVGAIGGLGPRASGNAAEIRRREDGRTVVVPVRLADLTERGDLGADRPLRPGDVVVVPAGFLSGDWRLEQEGRVTLSYTDNVRLAPSGQRDPALIAQVQPVVRLSGDSARLVGALEGSLALRQRLLHDSDLEVVPLLEANSTAELVERTLFLDAGASLREQSDSRDDAESVVEGNGRNLGQVRTVSLSPYLINRFGRVATSTVRYTAGHVSGETDALEDSLFQELSARLAAGPSFRRLRWSLDGRASVLERSGREDQTRYEAEASLEYALSPRLDLLGSIGYEDFDDADSGFSGGTWLAGLRLAPLARTTLYAAVGRQDGDDTARLALDWSPGATTTLSLSYDETVDTGQGRLLRAIRPLDPGAPGGFRPETGLPGQVTLTDAATRLESWRLAVSTRQGRTSLSLSGQIVEERALSGAGLDERDREVRTDIAHALSPRTTLTASAAYEQTRERGGLPSEDWRVRVLLGVQVRLSEDLLASLGYAWQKRDSDLPERDFRENGLVLGLRMRF</sequence>
<evidence type="ECO:0000259" key="3">
    <source>
        <dbReference type="Pfam" id="PF02563"/>
    </source>
</evidence>
<organism evidence="5 6">
    <name type="scientific">Rhodocista pekingensis</name>
    <dbReference type="NCBI Taxonomy" id="201185"/>
    <lineage>
        <taxon>Bacteria</taxon>
        <taxon>Pseudomonadati</taxon>
        <taxon>Pseudomonadota</taxon>
        <taxon>Alphaproteobacteria</taxon>
        <taxon>Rhodospirillales</taxon>
        <taxon>Azospirillaceae</taxon>
        <taxon>Rhodocista</taxon>
    </lineage>
</organism>
<dbReference type="Proteomes" id="UP001596456">
    <property type="component" value="Unassembled WGS sequence"/>
</dbReference>
<evidence type="ECO:0000256" key="1">
    <source>
        <dbReference type="ARBA" id="ARBA00022729"/>
    </source>
</evidence>
<dbReference type="EMBL" id="JBHTCM010000028">
    <property type="protein sequence ID" value="MFC7335311.1"/>
    <property type="molecule type" value="Genomic_DNA"/>
</dbReference>
<evidence type="ECO:0000259" key="4">
    <source>
        <dbReference type="Pfam" id="PF10531"/>
    </source>
</evidence>
<protein>
    <submittedName>
        <fullName evidence="5">TIGR03016 family PEP-CTERM system-associated outer membrane protein</fullName>
    </submittedName>
</protein>
<feature type="region of interest" description="Disordered" evidence="2">
    <location>
        <begin position="1"/>
        <end position="29"/>
    </location>
</feature>
<dbReference type="SUPFAM" id="SSF56935">
    <property type="entry name" value="Porins"/>
    <property type="match status" value="2"/>
</dbReference>
<accession>A0ABW2KZ06</accession>
<dbReference type="Pfam" id="PF02563">
    <property type="entry name" value="Poly_export"/>
    <property type="match status" value="1"/>
</dbReference>
<dbReference type="InterPro" id="IPR049712">
    <property type="entry name" value="Poly_export"/>
</dbReference>
<dbReference type="PANTHER" id="PTHR33619">
    <property type="entry name" value="POLYSACCHARIDE EXPORT PROTEIN GFCE-RELATED"/>
    <property type="match status" value="1"/>
</dbReference>
<name>A0ABW2KZ06_9PROT</name>
<dbReference type="Pfam" id="PF10531">
    <property type="entry name" value="SLBB"/>
    <property type="match status" value="1"/>
</dbReference>
<dbReference type="NCBIfam" id="TIGR03016">
    <property type="entry name" value="pepcterm_hypo_1"/>
    <property type="match status" value="1"/>
</dbReference>
<dbReference type="Gene3D" id="3.30.1950.10">
    <property type="entry name" value="wza like domain"/>
    <property type="match status" value="1"/>
</dbReference>
<dbReference type="InterPro" id="IPR019554">
    <property type="entry name" value="Soluble_ligand-bd"/>
</dbReference>
<reference evidence="6" key="1">
    <citation type="journal article" date="2019" name="Int. J. Syst. Evol. Microbiol.">
        <title>The Global Catalogue of Microorganisms (GCM) 10K type strain sequencing project: providing services to taxonomists for standard genome sequencing and annotation.</title>
        <authorList>
            <consortium name="The Broad Institute Genomics Platform"/>
            <consortium name="The Broad Institute Genome Sequencing Center for Infectious Disease"/>
            <person name="Wu L."/>
            <person name="Ma J."/>
        </authorList>
    </citation>
    <scope>NUCLEOTIDE SEQUENCE [LARGE SCALE GENOMIC DNA]</scope>
    <source>
        <strain evidence="6">CGMCC 1.16275</strain>
    </source>
</reference>
<dbReference type="InterPro" id="IPR003715">
    <property type="entry name" value="Poly_export_N"/>
</dbReference>
<comment type="caution">
    <text evidence="5">The sequence shown here is derived from an EMBL/GenBank/DDBJ whole genome shotgun (WGS) entry which is preliminary data.</text>
</comment>
<dbReference type="RefSeq" id="WP_377360852.1">
    <property type="nucleotide sequence ID" value="NZ_JBHTCM010000028.1"/>
</dbReference>
<dbReference type="Gene3D" id="3.10.560.10">
    <property type="entry name" value="Outer membrane lipoprotein wza domain like"/>
    <property type="match status" value="1"/>
</dbReference>
<dbReference type="PANTHER" id="PTHR33619:SF3">
    <property type="entry name" value="POLYSACCHARIDE EXPORT PROTEIN GFCE-RELATED"/>
    <property type="match status" value="1"/>
</dbReference>
<gene>
    <name evidence="5" type="ORF">ACFQPS_19240</name>
</gene>
<feature type="domain" description="Soluble ligand binding" evidence="4">
    <location>
        <begin position="145"/>
        <end position="196"/>
    </location>
</feature>